<name>A0ABS8MBP1_9FLAO</name>
<dbReference type="PANTHER" id="PTHR33446:SF2">
    <property type="entry name" value="PROTEIN TONB"/>
    <property type="match status" value="1"/>
</dbReference>
<dbReference type="InterPro" id="IPR008756">
    <property type="entry name" value="Peptidase_M56"/>
</dbReference>
<feature type="transmembrane region" description="Helical" evidence="1">
    <location>
        <begin position="6"/>
        <end position="22"/>
    </location>
</feature>
<protein>
    <submittedName>
        <fullName evidence="3">M56 family metallopeptidase</fullName>
    </submittedName>
</protein>
<dbReference type="CDD" id="cd07341">
    <property type="entry name" value="M56_BlaR1_MecR1_like"/>
    <property type="match status" value="1"/>
</dbReference>
<feature type="transmembrane region" description="Helical" evidence="1">
    <location>
        <begin position="86"/>
        <end position="108"/>
    </location>
</feature>
<proteinExistence type="predicted"/>
<organism evidence="3 4">
    <name type="scientific">Flavobacterium piscisymbiosum</name>
    <dbReference type="NCBI Taxonomy" id="2893753"/>
    <lineage>
        <taxon>Bacteria</taxon>
        <taxon>Pseudomonadati</taxon>
        <taxon>Bacteroidota</taxon>
        <taxon>Flavobacteriia</taxon>
        <taxon>Flavobacteriales</taxon>
        <taxon>Flavobacteriaceae</taxon>
        <taxon>Flavobacterium</taxon>
    </lineage>
</organism>
<sequence length="407" mass="46682">MILYLLKSGILLLVFYAVYKLWLENEKMFRFNRIYLLGSLVFSFVIPLQLISIASGFSNKIGFIQLEELVIQKSNENAEMISVNDFVFVLIGIVYTFIVLMLTIRLVLNLYSFFKRIKNNQVEFIQGEKIVLIEQPILPHSFWKSIFINKNEFEKGKIPSELIAHEKAHLDQKHTLDILFIEVMQIVFWFNPLLVFYKKAIKLNHEFLADEAVNKQFGSVKSYQNLLLDFASNKNTVALASNINYLITKKRLLMMTKKESPIKIVLKVFSVGVVYALLLFVFSTKATAQKALNKADVKEKDLYVLADVEKLPEFPGGLTKFYKFIGENFKMSAEANKIKIKGKAYMQFIIEKDGTLSDIKTIKDPGYGLGDEAIRVLKLSPKWTAATQEGKAVRVMYSLPITFQSAE</sequence>
<dbReference type="EMBL" id="JAJJMM010000001">
    <property type="protein sequence ID" value="MCC9062843.1"/>
    <property type="molecule type" value="Genomic_DNA"/>
</dbReference>
<feature type="domain" description="TonB C-terminal" evidence="2">
    <location>
        <begin position="316"/>
        <end position="407"/>
    </location>
</feature>
<dbReference type="Pfam" id="PF05569">
    <property type="entry name" value="Peptidase_M56"/>
    <property type="match status" value="1"/>
</dbReference>
<dbReference type="PANTHER" id="PTHR33446">
    <property type="entry name" value="PROTEIN TONB-RELATED"/>
    <property type="match status" value="1"/>
</dbReference>
<dbReference type="Pfam" id="PF03544">
    <property type="entry name" value="TonB_C"/>
    <property type="match status" value="1"/>
</dbReference>
<gene>
    <name evidence="3" type="ORF">LNP81_07535</name>
</gene>
<keyword evidence="1" id="KW-0472">Membrane</keyword>
<keyword evidence="1" id="KW-1133">Transmembrane helix</keyword>
<dbReference type="Gene3D" id="3.30.1150.10">
    <property type="match status" value="1"/>
</dbReference>
<keyword evidence="1" id="KW-0812">Transmembrane</keyword>
<comment type="caution">
    <text evidence="3">The sequence shown here is derived from an EMBL/GenBank/DDBJ whole genome shotgun (WGS) entry which is preliminary data.</text>
</comment>
<dbReference type="InterPro" id="IPR037682">
    <property type="entry name" value="TonB_C"/>
</dbReference>
<evidence type="ECO:0000259" key="2">
    <source>
        <dbReference type="PROSITE" id="PS52015"/>
    </source>
</evidence>
<keyword evidence="4" id="KW-1185">Reference proteome</keyword>
<evidence type="ECO:0000256" key="1">
    <source>
        <dbReference type="SAM" id="Phobius"/>
    </source>
</evidence>
<dbReference type="RefSeq" id="WP_230034685.1">
    <property type="nucleotide sequence ID" value="NZ_JAJJMM010000001.1"/>
</dbReference>
<accession>A0ABS8MBP1</accession>
<dbReference type="Proteomes" id="UP001430679">
    <property type="component" value="Unassembled WGS sequence"/>
</dbReference>
<feature type="transmembrane region" description="Helical" evidence="1">
    <location>
        <begin position="264"/>
        <end position="282"/>
    </location>
</feature>
<dbReference type="SUPFAM" id="SSF74653">
    <property type="entry name" value="TolA/TonB C-terminal domain"/>
    <property type="match status" value="1"/>
</dbReference>
<feature type="transmembrane region" description="Helical" evidence="1">
    <location>
        <begin position="34"/>
        <end position="57"/>
    </location>
</feature>
<dbReference type="InterPro" id="IPR051045">
    <property type="entry name" value="TonB-dependent_transducer"/>
</dbReference>
<dbReference type="PROSITE" id="PS52015">
    <property type="entry name" value="TONB_CTD"/>
    <property type="match status" value="1"/>
</dbReference>
<evidence type="ECO:0000313" key="4">
    <source>
        <dbReference type="Proteomes" id="UP001430679"/>
    </source>
</evidence>
<reference evidence="3" key="1">
    <citation type="submission" date="2021-11" db="EMBL/GenBank/DDBJ databases">
        <title>Description of novel Flavobacterium species.</title>
        <authorList>
            <person name="Saticioglu I.B."/>
            <person name="Ay H."/>
            <person name="Altun S."/>
            <person name="Duman M."/>
        </authorList>
    </citation>
    <scope>NUCLEOTIDE SEQUENCE</scope>
    <source>
        <strain evidence="3">F-30</strain>
    </source>
</reference>
<evidence type="ECO:0000313" key="3">
    <source>
        <dbReference type="EMBL" id="MCC9062843.1"/>
    </source>
</evidence>